<dbReference type="eggNOG" id="COG3807">
    <property type="taxonomic scope" value="Bacteria"/>
</dbReference>
<sequence>MKPISFLQFCLPVVVGCAAISFGLPQASEAASASTPAFTTSTTSASGLPIPRFVGLRKDRVRARFGPSFDYPVSYEFSMKGLPLKVIGEDRDNIWRRVEDRDGQRMWIHRSMLSANSHAVVQAPEAILRTGPGATNAARARLANGVFLKLETCEAGWCRVHAGEYRGWLPATSLWGADS</sequence>
<dbReference type="RefSeq" id="WP_013299801.1">
    <property type="nucleotide sequence ID" value="NC_014414.1"/>
</dbReference>
<reference evidence="3" key="1">
    <citation type="submission" date="2010-08" db="EMBL/GenBank/DDBJ databases">
        <title>Genome sequence of Parvularcula bermudensis HTCC2503.</title>
        <authorList>
            <person name="Kang D.-M."/>
            <person name="Oh H.-M."/>
            <person name="Cho J.-C."/>
        </authorList>
    </citation>
    <scope>NUCLEOTIDE SEQUENCE [LARGE SCALE GENOMIC DNA]</scope>
    <source>
        <strain evidence="3">ATCC BAA-594 / HTCC2503 / KCTC 12087</strain>
    </source>
</reference>
<evidence type="ECO:0000256" key="1">
    <source>
        <dbReference type="SAM" id="SignalP"/>
    </source>
</evidence>
<gene>
    <name evidence="2" type="ordered locus">PB2503_03762</name>
</gene>
<protein>
    <recommendedName>
        <fullName evidence="4">Aspartyl-tRNA synthetase</fullName>
    </recommendedName>
</protein>
<dbReference type="KEGG" id="pbr:PB2503_03762"/>
<dbReference type="PROSITE" id="PS51257">
    <property type="entry name" value="PROKAR_LIPOPROTEIN"/>
    <property type="match status" value="1"/>
</dbReference>
<evidence type="ECO:0008006" key="4">
    <source>
        <dbReference type="Google" id="ProtNLM"/>
    </source>
</evidence>
<name>E0TE06_PARBH</name>
<feature type="chain" id="PRO_5003140565" description="Aspartyl-tRNA synthetase" evidence="1">
    <location>
        <begin position="28"/>
        <end position="179"/>
    </location>
</feature>
<keyword evidence="3" id="KW-1185">Reference proteome</keyword>
<evidence type="ECO:0000313" key="2">
    <source>
        <dbReference type="EMBL" id="ADM08827.1"/>
    </source>
</evidence>
<dbReference type="STRING" id="314260.PB2503_03762"/>
<proteinExistence type="predicted"/>
<keyword evidence="1" id="KW-0732">Signal</keyword>
<dbReference type="EMBL" id="CP002156">
    <property type="protein sequence ID" value="ADM08827.1"/>
    <property type="molecule type" value="Genomic_DNA"/>
</dbReference>
<dbReference type="AlphaFoldDB" id="E0TE06"/>
<dbReference type="Pfam" id="PF06347">
    <property type="entry name" value="SH3_4"/>
    <property type="match status" value="2"/>
</dbReference>
<evidence type="ECO:0000313" key="3">
    <source>
        <dbReference type="Proteomes" id="UP000001302"/>
    </source>
</evidence>
<reference evidence="2 3" key="2">
    <citation type="journal article" date="2011" name="J. Bacteriol.">
        <title>Complete genome sequence of strain HTCC2503T of Parvularcula bermudensis, the type species of the order "Parvularculales" in the class Alphaproteobacteria.</title>
        <authorList>
            <person name="Oh H.M."/>
            <person name="Kang I."/>
            <person name="Vergin K.L."/>
            <person name="Kang D."/>
            <person name="Rhee K.H."/>
            <person name="Giovannoni S.J."/>
            <person name="Cho J.C."/>
        </authorList>
    </citation>
    <scope>NUCLEOTIDE SEQUENCE [LARGE SCALE GENOMIC DNA]</scope>
    <source>
        <strain evidence="3">ATCC BAA-594 / HTCC2503 / KCTC 12087</strain>
    </source>
</reference>
<organism evidence="2 3">
    <name type="scientific">Parvularcula bermudensis (strain ATCC BAA-594 / HTCC2503 / KCTC 12087)</name>
    <dbReference type="NCBI Taxonomy" id="314260"/>
    <lineage>
        <taxon>Bacteria</taxon>
        <taxon>Pseudomonadati</taxon>
        <taxon>Pseudomonadota</taxon>
        <taxon>Alphaproteobacteria</taxon>
        <taxon>Parvularculales</taxon>
        <taxon>Parvularculaceae</taxon>
        <taxon>Parvularcula</taxon>
    </lineage>
</organism>
<dbReference type="Proteomes" id="UP000001302">
    <property type="component" value="Chromosome"/>
</dbReference>
<dbReference type="InterPro" id="IPR010466">
    <property type="entry name" value="DUF1058"/>
</dbReference>
<feature type="signal peptide" evidence="1">
    <location>
        <begin position="1"/>
        <end position="27"/>
    </location>
</feature>
<dbReference type="OrthoDB" id="9810773at2"/>
<dbReference type="HOGENOM" id="CLU_086360_0_0_5"/>
<dbReference type="Gene3D" id="2.30.30.40">
    <property type="entry name" value="SH3 Domains"/>
    <property type="match status" value="1"/>
</dbReference>
<accession>E0TE06</accession>